<evidence type="ECO:0000256" key="5">
    <source>
        <dbReference type="ARBA" id="ARBA00023274"/>
    </source>
</evidence>
<keyword evidence="5" id="KW-0687">Ribonucleoprotein</keyword>
<dbReference type="InterPro" id="IPR019716">
    <property type="entry name" value="Ribosomal_mL53"/>
</dbReference>
<name>A0ABR0K924_9EURO</name>
<keyword evidence="8" id="KW-1185">Reference proteome</keyword>
<keyword evidence="3" id="KW-0689">Ribosomal protein</keyword>
<keyword evidence="4" id="KW-0496">Mitochondrion</keyword>
<evidence type="ECO:0000256" key="4">
    <source>
        <dbReference type="ARBA" id="ARBA00023128"/>
    </source>
</evidence>
<organism evidence="7 8">
    <name type="scientific">Lithohypha guttulata</name>
    <dbReference type="NCBI Taxonomy" id="1690604"/>
    <lineage>
        <taxon>Eukaryota</taxon>
        <taxon>Fungi</taxon>
        <taxon>Dikarya</taxon>
        <taxon>Ascomycota</taxon>
        <taxon>Pezizomycotina</taxon>
        <taxon>Eurotiomycetes</taxon>
        <taxon>Chaetothyriomycetidae</taxon>
        <taxon>Chaetothyriales</taxon>
        <taxon>Trichomeriaceae</taxon>
        <taxon>Lithohypha</taxon>
    </lineage>
</organism>
<dbReference type="PANTHER" id="PTHR28236:SF1">
    <property type="entry name" value="LARGE RIBOSOMAL SUBUNIT PROTEIN ML53"/>
    <property type="match status" value="1"/>
</dbReference>
<comment type="caution">
    <text evidence="7">The sequence shown here is derived from an EMBL/GenBank/DDBJ whole genome shotgun (WGS) entry which is preliminary data.</text>
</comment>
<dbReference type="Pfam" id="PF10780">
    <property type="entry name" value="MRP_L53"/>
    <property type="match status" value="1"/>
</dbReference>
<dbReference type="PANTHER" id="PTHR28236">
    <property type="entry name" value="54S RIBOSOMAL PROTEIN L44, MITOCHONDRIAL"/>
    <property type="match status" value="1"/>
</dbReference>
<dbReference type="Gene3D" id="3.40.30.10">
    <property type="entry name" value="Glutaredoxin"/>
    <property type="match status" value="1"/>
</dbReference>
<reference evidence="7 8" key="1">
    <citation type="submission" date="2023-08" db="EMBL/GenBank/DDBJ databases">
        <title>Black Yeasts Isolated from many extreme environments.</title>
        <authorList>
            <person name="Coleine C."/>
            <person name="Stajich J.E."/>
            <person name="Selbmann L."/>
        </authorList>
    </citation>
    <scope>NUCLEOTIDE SEQUENCE [LARGE SCALE GENOMIC DNA]</scope>
    <source>
        <strain evidence="7 8">CCFEE 5885</strain>
    </source>
</reference>
<gene>
    <name evidence="7" type="ORF">LTR24_005539</name>
</gene>
<proteinExistence type="inferred from homology"/>
<dbReference type="Proteomes" id="UP001345013">
    <property type="component" value="Unassembled WGS sequence"/>
</dbReference>
<evidence type="ECO:0000256" key="3">
    <source>
        <dbReference type="ARBA" id="ARBA00022980"/>
    </source>
</evidence>
<evidence type="ECO:0000256" key="2">
    <source>
        <dbReference type="ARBA" id="ARBA00005557"/>
    </source>
</evidence>
<protein>
    <recommendedName>
        <fullName evidence="6">Large ribosomal subunit protein mL53</fullName>
    </recommendedName>
</protein>
<comment type="subcellular location">
    <subcellularLocation>
        <location evidence="1">Mitochondrion</location>
    </subcellularLocation>
</comment>
<evidence type="ECO:0000256" key="6">
    <source>
        <dbReference type="ARBA" id="ARBA00035180"/>
    </source>
</evidence>
<evidence type="ECO:0000313" key="7">
    <source>
        <dbReference type="EMBL" id="KAK5092098.1"/>
    </source>
</evidence>
<evidence type="ECO:0000313" key="8">
    <source>
        <dbReference type="Proteomes" id="UP001345013"/>
    </source>
</evidence>
<dbReference type="InterPro" id="IPR042776">
    <property type="entry name" value="Ribosomal_mL53_fung"/>
</dbReference>
<comment type="similarity">
    <text evidence="2">Belongs to the mitochondrion-specific ribosomal protein mL53 family.</text>
</comment>
<evidence type="ECO:0000256" key="1">
    <source>
        <dbReference type="ARBA" id="ARBA00004173"/>
    </source>
</evidence>
<sequence>MRTTYLTSLRTAFNPFSRTSHVPRLFLQLLPVNAHKSIKITQAVLPRTTKTPATLELGFKDGRTMTFNWAESAAGQGVTGVKEKDEKPTQLADIVEEVERHARILGRKEELQGHAMLGRGAVLLLE</sequence>
<dbReference type="EMBL" id="JAVRRG010000064">
    <property type="protein sequence ID" value="KAK5092098.1"/>
    <property type="molecule type" value="Genomic_DNA"/>
</dbReference>
<accession>A0ABR0K924</accession>